<dbReference type="Pfam" id="PF03237">
    <property type="entry name" value="Terminase_6N"/>
    <property type="match status" value="1"/>
</dbReference>
<reference evidence="6" key="1">
    <citation type="submission" date="2020-05" db="EMBL/GenBank/DDBJ databases">
        <authorList>
            <person name="Chiriac C."/>
            <person name="Salcher M."/>
            <person name="Ghai R."/>
            <person name="Kavagutti S V."/>
        </authorList>
    </citation>
    <scope>NUCLEOTIDE SEQUENCE</scope>
</reference>
<keyword evidence="3" id="KW-0067">ATP-binding</keyword>
<dbReference type="Gene3D" id="3.40.50.300">
    <property type="entry name" value="P-loop containing nucleotide triphosphate hydrolases"/>
    <property type="match status" value="1"/>
</dbReference>
<evidence type="ECO:0000313" key="6">
    <source>
        <dbReference type="EMBL" id="CAB5225945.1"/>
    </source>
</evidence>
<evidence type="ECO:0000259" key="5">
    <source>
        <dbReference type="Pfam" id="PF17289"/>
    </source>
</evidence>
<dbReference type="PANTHER" id="PTHR39184">
    <property type="match status" value="1"/>
</dbReference>
<name>A0A6J7X5P7_9CAUD</name>
<dbReference type="Pfam" id="PF17289">
    <property type="entry name" value="Terminase_6C"/>
    <property type="match status" value="1"/>
</dbReference>
<evidence type="ECO:0000256" key="2">
    <source>
        <dbReference type="ARBA" id="ARBA00022741"/>
    </source>
</evidence>
<proteinExistence type="predicted"/>
<feature type="domain" description="Terminase large subunit gp17-like C-terminal" evidence="5">
    <location>
        <begin position="234"/>
        <end position="385"/>
    </location>
</feature>
<evidence type="ECO:0000256" key="1">
    <source>
        <dbReference type="ARBA" id="ARBA00022612"/>
    </source>
</evidence>
<evidence type="ECO:0000256" key="3">
    <source>
        <dbReference type="ARBA" id="ARBA00022840"/>
    </source>
</evidence>
<keyword evidence="4" id="KW-0231">Viral genome packaging</keyword>
<dbReference type="PANTHER" id="PTHR39184:SF1">
    <property type="entry name" value="PBSX PHAGE TERMINASE LARGE SUBUNIT"/>
    <property type="match status" value="1"/>
</dbReference>
<sequence>MKLSSPQQSIAHDSHRFKVVIAGRRFGKTFLSIRQLCFAAKEPNREVFYITSSYRSAKMIVWKPLKRRLLDLRWAAKVNESELSITLKNGSTISLKGAENPDSLRGPSLSYCVIDEMAEVDPDLWFEVIRPALADQQGGALFIGTPKGKGNWSYDLFTMEEQHTDWKSFQFRTIDGGWVKPEEIEAARQELDARTFRQEFEATFETFEGTVAYNFSREHNIKTLPAPDVRTLHIGMDFNTSPVTAAVYVQQGKEMYQIDEVHMLNSNTAEMAQEISRRYPTSKIICYPDPAGQQRKTSASGATDFTILRNAGFEVRAPRAHNLVRDRINSYNARLCSSDGIRHLFIDPKCKYTIESLEKFCYKENTQVPDKGQWDHMFDAASYCIDFLFPIKRDRDPNLIQPNRWAHALA</sequence>
<protein>
    <submittedName>
        <fullName evidence="6">Phage_term_2, phage terminase, large subunit, PBSX family</fullName>
    </submittedName>
</protein>
<gene>
    <name evidence="6" type="ORF">UFOVP758_34</name>
</gene>
<keyword evidence="2" id="KW-0547">Nucleotide-binding</keyword>
<dbReference type="InterPro" id="IPR035421">
    <property type="entry name" value="Terminase_6C"/>
</dbReference>
<keyword evidence="1" id="KW-1188">Viral release from host cell</keyword>
<dbReference type="Gene3D" id="3.30.420.280">
    <property type="match status" value="1"/>
</dbReference>
<accession>A0A6J7X5P7</accession>
<dbReference type="GO" id="GO:0005524">
    <property type="term" value="F:ATP binding"/>
    <property type="evidence" value="ECO:0007669"/>
    <property type="project" value="UniProtKB-KW"/>
</dbReference>
<dbReference type="EMBL" id="LR798353">
    <property type="protein sequence ID" value="CAB5225945.1"/>
    <property type="molecule type" value="Genomic_DNA"/>
</dbReference>
<evidence type="ECO:0000256" key="4">
    <source>
        <dbReference type="ARBA" id="ARBA00023219"/>
    </source>
</evidence>
<organism evidence="6">
    <name type="scientific">uncultured Caudovirales phage</name>
    <dbReference type="NCBI Taxonomy" id="2100421"/>
    <lineage>
        <taxon>Viruses</taxon>
        <taxon>Duplodnaviria</taxon>
        <taxon>Heunggongvirae</taxon>
        <taxon>Uroviricota</taxon>
        <taxon>Caudoviricetes</taxon>
        <taxon>Peduoviridae</taxon>
        <taxon>Maltschvirus</taxon>
        <taxon>Maltschvirus maltsch</taxon>
    </lineage>
</organism>
<dbReference type="InterPro" id="IPR027417">
    <property type="entry name" value="P-loop_NTPase"/>
</dbReference>
<dbReference type="InterPro" id="IPR052380">
    <property type="entry name" value="Viral_DNA_packaging_terminase"/>
</dbReference>